<evidence type="ECO:0000256" key="5">
    <source>
        <dbReference type="ARBA" id="ARBA00022692"/>
    </source>
</evidence>
<comment type="caution">
    <text evidence="9">The sequence shown here is derived from an EMBL/GenBank/DDBJ whole genome shotgun (WGS) entry which is preliminary data.</text>
</comment>
<organism evidence="9 10">
    <name type="scientific">Campylobacter hyointestinalis subsp. hyointestinalis</name>
    <dbReference type="NCBI Taxonomy" id="91352"/>
    <lineage>
        <taxon>Bacteria</taxon>
        <taxon>Pseudomonadati</taxon>
        <taxon>Campylobacterota</taxon>
        <taxon>Epsilonproteobacteria</taxon>
        <taxon>Campylobacterales</taxon>
        <taxon>Campylobacteraceae</taxon>
        <taxon>Campylobacter</taxon>
    </lineage>
</organism>
<evidence type="ECO:0000256" key="1">
    <source>
        <dbReference type="ARBA" id="ARBA00004429"/>
    </source>
</evidence>
<protein>
    <submittedName>
        <fullName evidence="9">L-serine transporter</fullName>
    </submittedName>
</protein>
<evidence type="ECO:0000256" key="8">
    <source>
        <dbReference type="SAM" id="Phobius"/>
    </source>
</evidence>
<evidence type="ECO:0000313" key="9">
    <source>
        <dbReference type="EMBL" id="CUU78877.1"/>
    </source>
</evidence>
<dbReference type="RefSeq" id="WP_059435098.1">
    <property type="nucleotide sequence ID" value="NZ_FAVB01000002.1"/>
</dbReference>
<keyword evidence="6 8" id="KW-1133">Transmembrane helix</keyword>
<gene>
    <name evidence="9" type="primary">sdaC_1</name>
    <name evidence="9" type="ORF">ERS686654_01013</name>
</gene>
<feature type="transmembrane region" description="Helical" evidence="8">
    <location>
        <begin position="367"/>
        <end position="387"/>
    </location>
</feature>
<evidence type="ECO:0000256" key="2">
    <source>
        <dbReference type="ARBA" id="ARBA00022448"/>
    </source>
</evidence>
<feature type="transmembrane region" description="Helical" evidence="8">
    <location>
        <begin position="289"/>
        <end position="314"/>
    </location>
</feature>
<sequence length="419" mass="46790">MKWTKFDTRWMLSLFGTAIGAGILFLPIKAGVGGFPPVVVMTFLIFPMVLLSHRSLSRFVGSADGERDITQAAEEYWGRGVSFAITILYFFAIYPICLAYGVGITNTFANFFIYQLGLTSLFDPTTMTLYPWIRAVLSAVLVALMTMVMFLKEEFITRACNMLVYPLCAVLFAFSLYLIPHWKLESVSQIGSLKDFLVTVWLTLPVLVFAFNHSPAISTFTMSVKRRYPQNAHAKSNQILFNTTIMLVSFTMFFVFSCILCLDVNDFSAARAANIPILSYFADKFDNNLISYGAPLVAFLAIASSFFGHYFGAYEGLNGIIRKGIKMSGNERPNVYNIKKFSTTFMLVTIIIVAYANPSILDFIENLGGPIIAAILFVMPIVAVYSVKKLHKHKNLVLDGFVLLTGLLTISSVVYKMMI</sequence>
<feature type="transmembrane region" description="Helical" evidence="8">
    <location>
        <begin position="12"/>
        <end position="28"/>
    </location>
</feature>
<dbReference type="PANTHER" id="PTHR35334">
    <property type="entry name" value="SERINE TRANSPORTER"/>
    <property type="match status" value="1"/>
</dbReference>
<dbReference type="EMBL" id="FAVB01000002">
    <property type="protein sequence ID" value="CUU78877.1"/>
    <property type="molecule type" value="Genomic_DNA"/>
</dbReference>
<feature type="transmembrane region" description="Helical" evidence="8">
    <location>
        <begin position="335"/>
        <end position="355"/>
    </location>
</feature>
<feature type="transmembrane region" description="Helical" evidence="8">
    <location>
        <begin position="87"/>
        <end position="109"/>
    </location>
</feature>
<feature type="transmembrane region" description="Helical" evidence="8">
    <location>
        <begin position="396"/>
        <end position="415"/>
    </location>
</feature>
<feature type="transmembrane region" description="Helical" evidence="8">
    <location>
        <begin position="34"/>
        <end position="51"/>
    </location>
</feature>
<evidence type="ECO:0000313" key="10">
    <source>
        <dbReference type="Proteomes" id="UP000052237"/>
    </source>
</evidence>
<dbReference type="PANTHER" id="PTHR35334:SF2">
    <property type="entry name" value="SERINE TRANSPORTER SDAC"/>
    <property type="match status" value="1"/>
</dbReference>
<feature type="transmembrane region" description="Helical" evidence="8">
    <location>
        <begin position="196"/>
        <end position="218"/>
    </location>
</feature>
<comment type="subcellular location">
    <subcellularLocation>
        <location evidence="1">Cell inner membrane</location>
        <topology evidence="1">Multi-pass membrane protein</topology>
    </subcellularLocation>
</comment>
<dbReference type="AlphaFoldDB" id="A0A0S4RZT1"/>
<keyword evidence="7 8" id="KW-0472">Membrane</keyword>
<dbReference type="Pfam" id="PF03222">
    <property type="entry name" value="Trp_Tyr_perm"/>
    <property type="match status" value="1"/>
</dbReference>
<dbReference type="GO" id="GO:0005886">
    <property type="term" value="C:plasma membrane"/>
    <property type="evidence" value="ECO:0007669"/>
    <property type="project" value="UniProtKB-SubCell"/>
</dbReference>
<evidence type="ECO:0000256" key="6">
    <source>
        <dbReference type="ARBA" id="ARBA00022989"/>
    </source>
</evidence>
<keyword evidence="2" id="KW-0813">Transport</keyword>
<feature type="transmembrane region" description="Helical" evidence="8">
    <location>
        <begin position="163"/>
        <end position="184"/>
    </location>
</feature>
<keyword evidence="3" id="KW-1003">Cell membrane</keyword>
<evidence type="ECO:0000256" key="3">
    <source>
        <dbReference type="ARBA" id="ARBA00022475"/>
    </source>
</evidence>
<feature type="transmembrane region" description="Helical" evidence="8">
    <location>
        <begin position="129"/>
        <end position="151"/>
    </location>
</feature>
<name>A0A0S4RZT1_CAMHY</name>
<feature type="transmembrane region" description="Helical" evidence="8">
    <location>
        <begin position="239"/>
        <end position="262"/>
    </location>
</feature>
<dbReference type="Gene3D" id="1.20.1740.10">
    <property type="entry name" value="Amino acid/polyamine transporter I"/>
    <property type="match status" value="1"/>
</dbReference>
<dbReference type="InterPro" id="IPR018227">
    <property type="entry name" value="Amino_acid_transport_2"/>
</dbReference>
<accession>A0A0S4RZT1</accession>
<evidence type="ECO:0000256" key="4">
    <source>
        <dbReference type="ARBA" id="ARBA00022519"/>
    </source>
</evidence>
<proteinExistence type="predicted"/>
<keyword evidence="5 8" id="KW-0812">Transmembrane</keyword>
<evidence type="ECO:0000256" key="7">
    <source>
        <dbReference type="ARBA" id="ARBA00023136"/>
    </source>
</evidence>
<reference evidence="9 10" key="1">
    <citation type="submission" date="2015-11" db="EMBL/GenBank/DDBJ databases">
        <authorList>
            <consortium name="Pathogen Informatics"/>
        </authorList>
    </citation>
    <scope>NUCLEOTIDE SEQUENCE [LARGE SCALE GENOMIC DNA]</scope>
    <source>
        <strain evidence="9 10">006A-0059</strain>
    </source>
</reference>
<keyword evidence="4" id="KW-0997">Cell inner membrane</keyword>
<dbReference type="GO" id="GO:0003333">
    <property type="term" value="P:amino acid transmembrane transport"/>
    <property type="evidence" value="ECO:0007669"/>
    <property type="project" value="InterPro"/>
</dbReference>
<dbReference type="Proteomes" id="UP000052237">
    <property type="component" value="Unassembled WGS sequence"/>
</dbReference>
<keyword evidence="10" id="KW-1185">Reference proteome</keyword>